<evidence type="ECO:0000256" key="2">
    <source>
        <dbReference type="ARBA" id="ARBA00006171"/>
    </source>
</evidence>
<dbReference type="Gene3D" id="3.40.50.1000">
    <property type="entry name" value="HAD superfamily/HAD-like"/>
    <property type="match status" value="1"/>
</dbReference>
<organism evidence="6 7">
    <name type="scientific">Agrococcus jejuensis</name>
    <dbReference type="NCBI Taxonomy" id="399736"/>
    <lineage>
        <taxon>Bacteria</taxon>
        <taxon>Bacillati</taxon>
        <taxon>Actinomycetota</taxon>
        <taxon>Actinomycetes</taxon>
        <taxon>Micrococcales</taxon>
        <taxon>Microbacteriaceae</taxon>
        <taxon>Agrococcus</taxon>
    </lineage>
</organism>
<keyword evidence="3" id="KW-0479">Metal-binding</keyword>
<dbReference type="Pfam" id="PF13419">
    <property type="entry name" value="HAD_2"/>
    <property type="match status" value="1"/>
</dbReference>
<evidence type="ECO:0000256" key="4">
    <source>
        <dbReference type="ARBA" id="ARBA00022842"/>
    </source>
</evidence>
<keyword evidence="5" id="KW-0119">Carbohydrate metabolism</keyword>
<dbReference type="Proteomes" id="UP000198822">
    <property type="component" value="Chromosome I"/>
</dbReference>
<dbReference type="RefSeq" id="WP_092506329.1">
    <property type="nucleotide sequence ID" value="NZ_LT629695.1"/>
</dbReference>
<dbReference type="AlphaFoldDB" id="A0A1G8GNT2"/>
<comment type="cofactor">
    <cofactor evidence="1">
        <name>Mg(2+)</name>
        <dbReference type="ChEBI" id="CHEBI:18420"/>
    </cofactor>
</comment>
<dbReference type="GO" id="GO:0003824">
    <property type="term" value="F:catalytic activity"/>
    <property type="evidence" value="ECO:0007669"/>
    <property type="project" value="UniProtKB-ARBA"/>
</dbReference>
<accession>A0A1G8GNT2</accession>
<comment type="similarity">
    <text evidence="2">Belongs to the HAD-like hydrolase superfamily. CbbY/CbbZ/Gph/YieH family.</text>
</comment>
<name>A0A1G8GNT2_9MICO</name>
<dbReference type="STRING" id="399736.SAMN04489720_3008"/>
<dbReference type="InterPro" id="IPR036412">
    <property type="entry name" value="HAD-like_sf"/>
</dbReference>
<sequence length="217" mass="22554">MTRSGICFDMDGTLVDTEPVWHASLMAMCAAEGVEWTQADCDRYVGKPMEWWTADMRSRGMPGSDADLRARAVGMVADAVGDDVPWLPGAHELLVALADAGIPTALVTNAARANADALVRAAPAGSLEVVVTSDDVTDPKPHPEAYLTAAALLGVDPERSIGVEDSGPGSAAVVAAGMTLWFVRSHSPDPGFAPTHSVASLAEVTVDDVLAAFAARD</sequence>
<keyword evidence="7" id="KW-1185">Reference proteome</keyword>
<dbReference type="CDD" id="cd07505">
    <property type="entry name" value="HAD_BPGM-like"/>
    <property type="match status" value="1"/>
</dbReference>
<evidence type="ECO:0000313" key="7">
    <source>
        <dbReference type="Proteomes" id="UP000198822"/>
    </source>
</evidence>
<proteinExistence type="inferred from homology"/>
<dbReference type="NCBIfam" id="TIGR01509">
    <property type="entry name" value="HAD-SF-IA-v3"/>
    <property type="match status" value="1"/>
</dbReference>
<evidence type="ECO:0000256" key="5">
    <source>
        <dbReference type="ARBA" id="ARBA00023277"/>
    </source>
</evidence>
<dbReference type="PANTHER" id="PTHR46193:SF18">
    <property type="entry name" value="HEXITOL PHOSPHATASE B"/>
    <property type="match status" value="1"/>
</dbReference>
<dbReference type="InterPro" id="IPR023198">
    <property type="entry name" value="PGP-like_dom2"/>
</dbReference>
<dbReference type="InterPro" id="IPR041492">
    <property type="entry name" value="HAD_2"/>
</dbReference>
<dbReference type="PRINTS" id="PR00413">
    <property type="entry name" value="HADHALOGNASE"/>
</dbReference>
<keyword evidence="4" id="KW-0460">Magnesium</keyword>
<dbReference type="PANTHER" id="PTHR46193">
    <property type="entry name" value="6-PHOSPHOGLUCONATE PHOSPHATASE"/>
    <property type="match status" value="1"/>
</dbReference>
<reference evidence="7" key="1">
    <citation type="submission" date="2016-10" db="EMBL/GenBank/DDBJ databases">
        <authorList>
            <person name="Varghese N."/>
            <person name="Submissions S."/>
        </authorList>
    </citation>
    <scope>NUCLEOTIDE SEQUENCE [LARGE SCALE GENOMIC DNA]</scope>
    <source>
        <strain evidence="7">DSM 22002</strain>
    </source>
</reference>
<dbReference type="InterPro" id="IPR006439">
    <property type="entry name" value="HAD-SF_hydro_IA"/>
</dbReference>
<protein>
    <submittedName>
        <fullName evidence="6">Haloacid dehalogenase superfamily, subfamily IA, variant 3 with third motif having DD or ED</fullName>
    </submittedName>
</protein>
<dbReference type="InterPro" id="IPR023214">
    <property type="entry name" value="HAD_sf"/>
</dbReference>
<dbReference type="SFLD" id="SFLDS00003">
    <property type="entry name" value="Haloacid_Dehalogenase"/>
    <property type="match status" value="1"/>
</dbReference>
<evidence type="ECO:0000313" key="6">
    <source>
        <dbReference type="EMBL" id="SDH96029.1"/>
    </source>
</evidence>
<dbReference type="Gene3D" id="1.10.150.240">
    <property type="entry name" value="Putative phosphatase, domain 2"/>
    <property type="match status" value="1"/>
</dbReference>
<dbReference type="EMBL" id="LT629695">
    <property type="protein sequence ID" value="SDH96029.1"/>
    <property type="molecule type" value="Genomic_DNA"/>
</dbReference>
<gene>
    <name evidence="6" type="ORF">SAMN04489720_3008</name>
</gene>
<dbReference type="GO" id="GO:0046872">
    <property type="term" value="F:metal ion binding"/>
    <property type="evidence" value="ECO:0007669"/>
    <property type="project" value="UniProtKB-KW"/>
</dbReference>
<dbReference type="SFLD" id="SFLDG01129">
    <property type="entry name" value="C1.5:_HAD__Beta-PGM__Phosphata"/>
    <property type="match status" value="1"/>
</dbReference>
<dbReference type="SUPFAM" id="SSF56784">
    <property type="entry name" value="HAD-like"/>
    <property type="match status" value="1"/>
</dbReference>
<dbReference type="InterPro" id="IPR051600">
    <property type="entry name" value="Beta-PGM-like"/>
</dbReference>
<evidence type="ECO:0000256" key="3">
    <source>
        <dbReference type="ARBA" id="ARBA00022723"/>
    </source>
</evidence>
<evidence type="ECO:0000256" key="1">
    <source>
        <dbReference type="ARBA" id="ARBA00001946"/>
    </source>
</evidence>